<feature type="transmembrane region" description="Helical" evidence="5">
    <location>
        <begin position="149"/>
        <end position="171"/>
    </location>
</feature>
<dbReference type="OrthoDB" id="5189108at2"/>
<feature type="transmembrane region" description="Helical" evidence="5">
    <location>
        <begin position="191"/>
        <end position="215"/>
    </location>
</feature>
<dbReference type="SUPFAM" id="SSF103473">
    <property type="entry name" value="MFS general substrate transporter"/>
    <property type="match status" value="1"/>
</dbReference>
<feature type="transmembrane region" description="Helical" evidence="5">
    <location>
        <begin position="30"/>
        <end position="50"/>
    </location>
</feature>
<gene>
    <name evidence="7" type="ORF">SAMN05421642_11177</name>
</gene>
<reference evidence="8" key="1">
    <citation type="submission" date="2017-06" db="EMBL/GenBank/DDBJ databases">
        <authorList>
            <person name="Varghese N."/>
            <person name="Submissions S."/>
        </authorList>
    </citation>
    <scope>NUCLEOTIDE SEQUENCE [LARGE SCALE GENOMIC DNA]</scope>
    <source>
        <strain evidence="8">JCM 23211</strain>
    </source>
</reference>
<dbReference type="GO" id="GO:0005886">
    <property type="term" value="C:plasma membrane"/>
    <property type="evidence" value="ECO:0007669"/>
    <property type="project" value="UniProtKB-SubCell"/>
</dbReference>
<dbReference type="PROSITE" id="PS50850">
    <property type="entry name" value="MFS"/>
    <property type="match status" value="1"/>
</dbReference>
<dbReference type="Proteomes" id="UP000198327">
    <property type="component" value="Unassembled WGS sequence"/>
</dbReference>
<dbReference type="AlphaFoldDB" id="A0A239KSD2"/>
<dbReference type="InterPro" id="IPR036259">
    <property type="entry name" value="MFS_trans_sf"/>
</dbReference>
<evidence type="ECO:0000313" key="8">
    <source>
        <dbReference type="Proteomes" id="UP000198327"/>
    </source>
</evidence>
<proteinExistence type="predicted"/>
<keyword evidence="4 5" id="KW-0472">Membrane</keyword>
<evidence type="ECO:0000256" key="3">
    <source>
        <dbReference type="ARBA" id="ARBA00022989"/>
    </source>
</evidence>
<feature type="transmembrane region" description="Helical" evidence="5">
    <location>
        <begin position="278"/>
        <end position="295"/>
    </location>
</feature>
<dbReference type="GO" id="GO:0022857">
    <property type="term" value="F:transmembrane transporter activity"/>
    <property type="evidence" value="ECO:0007669"/>
    <property type="project" value="InterPro"/>
</dbReference>
<name>A0A239KSD2_9NOCA</name>
<feature type="transmembrane region" description="Helical" evidence="5">
    <location>
        <begin position="316"/>
        <end position="341"/>
    </location>
</feature>
<organism evidence="7 8">
    <name type="scientific">Rhodococcoides kyotonense</name>
    <dbReference type="NCBI Taxonomy" id="398843"/>
    <lineage>
        <taxon>Bacteria</taxon>
        <taxon>Bacillati</taxon>
        <taxon>Actinomycetota</taxon>
        <taxon>Actinomycetes</taxon>
        <taxon>Mycobacteriales</taxon>
        <taxon>Nocardiaceae</taxon>
        <taxon>Rhodococcoides</taxon>
    </lineage>
</organism>
<keyword evidence="8" id="KW-1185">Reference proteome</keyword>
<dbReference type="PANTHER" id="PTHR23531">
    <property type="entry name" value="QUINOLENE RESISTANCE PROTEIN NORA"/>
    <property type="match status" value="1"/>
</dbReference>
<evidence type="ECO:0000256" key="4">
    <source>
        <dbReference type="ARBA" id="ARBA00023136"/>
    </source>
</evidence>
<dbReference type="Gene3D" id="1.20.1250.20">
    <property type="entry name" value="MFS general substrate transporter like domains"/>
    <property type="match status" value="2"/>
</dbReference>
<accession>A0A239KSD2</accession>
<dbReference type="InterPro" id="IPR011701">
    <property type="entry name" value="MFS"/>
</dbReference>
<evidence type="ECO:0000256" key="1">
    <source>
        <dbReference type="ARBA" id="ARBA00004651"/>
    </source>
</evidence>
<dbReference type="InterPro" id="IPR052714">
    <property type="entry name" value="MFS_Exporter"/>
</dbReference>
<feature type="transmembrane region" description="Helical" evidence="5">
    <location>
        <begin position="87"/>
        <end position="109"/>
    </location>
</feature>
<feature type="transmembrane region" description="Helical" evidence="5">
    <location>
        <begin position="347"/>
        <end position="365"/>
    </location>
</feature>
<sequence>MAMGAAAFGGWGLLLPVVPLAVSVGGGSDAMAGASTAIFMATTVLTQLFVPRLLARFGHRVVLAAGCLFLGAPAALFALSVDVVPALTVSAVRGIGFGMLTVAASALVAELAPPSQLGRATGAQGIAVALAQAVTLPAGLALYAASPTLVFIVGAIVPLLGLVAIGFLPPIRPVAVTPSSPSVPSRALTRLLIPCLAIAAASAAFGGLSSLLPIAEPGRESMIGIALSVTSVSMLVGRYGAGAIADHLGIGKALAPALVLVSVGVAVFAYAVFQPNPAFVFFAAAILFGLGYGATQNDSLVMAFDSAGRERYSQASAAWNIGFDAGTGAGAMALGLVVGIAGYTAGFAMAAVVALLMAVVVALSARTRPDRLAS</sequence>
<feature type="transmembrane region" description="Helical" evidence="5">
    <location>
        <begin position="62"/>
        <end position="81"/>
    </location>
</feature>
<dbReference type="InterPro" id="IPR020846">
    <property type="entry name" value="MFS_dom"/>
</dbReference>
<dbReference type="STRING" id="398843.A3K89_01315"/>
<evidence type="ECO:0000256" key="5">
    <source>
        <dbReference type="SAM" id="Phobius"/>
    </source>
</evidence>
<dbReference type="RefSeq" id="WP_089249193.1">
    <property type="nucleotide sequence ID" value="NZ_FZOW01000011.1"/>
</dbReference>
<evidence type="ECO:0000256" key="2">
    <source>
        <dbReference type="ARBA" id="ARBA00022692"/>
    </source>
</evidence>
<dbReference type="Pfam" id="PF07690">
    <property type="entry name" value="MFS_1"/>
    <property type="match status" value="1"/>
</dbReference>
<keyword evidence="2 5" id="KW-0812">Transmembrane</keyword>
<comment type="subcellular location">
    <subcellularLocation>
        <location evidence="1">Cell membrane</location>
        <topology evidence="1">Multi-pass membrane protein</topology>
    </subcellularLocation>
</comment>
<dbReference type="PANTHER" id="PTHR23531:SF1">
    <property type="entry name" value="QUINOLENE RESISTANCE PROTEIN NORA"/>
    <property type="match status" value="1"/>
</dbReference>
<feature type="domain" description="Major facilitator superfamily (MFS) profile" evidence="6">
    <location>
        <begin position="150"/>
        <end position="374"/>
    </location>
</feature>
<evidence type="ECO:0000313" key="7">
    <source>
        <dbReference type="EMBL" id="SNT21267.1"/>
    </source>
</evidence>
<dbReference type="EMBL" id="FZOW01000011">
    <property type="protein sequence ID" value="SNT21267.1"/>
    <property type="molecule type" value="Genomic_DNA"/>
</dbReference>
<keyword evidence="3 5" id="KW-1133">Transmembrane helix</keyword>
<feature type="transmembrane region" description="Helical" evidence="5">
    <location>
        <begin position="221"/>
        <end position="241"/>
    </location>
</feature>
<evidence type="ECO:0000259" key="6">
    <source>
        <dbReference type="PROSITE" id="PS50850"/>
    </source>
</evidence>
<feature type="transmembrane region" description="Helical" evidence="5">
    <location>
        <begin position="253"/>
        <end position="272"/>
    </location>
</feature>
<feature type="transmembrane region" description="Helical" evidence="5">
    <location>
        <begin position="121"/>
        <end position="143"/>
    </location>
</feature>
<protein>
    <submittedName>
        <fullName evidence="7">Predicted arabinose efflux permease, MFS family</fullName>
    </submittedName>
</protein>